<sequence length="446" mass="47358">MSREDTTDACSDAAAAAAAEEARVRPLITALSREDTTDACSDAAAAAAAALRADPFGGRAWAGSNAARNELGRAVRAALKRHDEAAAGEGPTSLAQALAGFRRLSAANSNGALHALPPDVASALRAPHATKEAREEAVRAVRAALEASGFSEADLVTHLQTFSLKNLSEVSGASGASLSSEERYNLLRGCEGAKVCSILEYALPAEVRLLARAGKLRQELSDKVAEACERAGAAACAIAAYNSAGKTPRAEFKKVTRWGSVSRADLVEVLEALLEHQPPQDAGLDAGFTAYAFYSLFSRRSKSDPPTLFEDGFAELKAGDTKWGHRWGNPRVTNQDATAARYTQRMYSRMPSNLAMEARGSRPLRVLSEVLLVWLAEDVATDFGFRTSPPTGEEGLLGPVANAEAALAELAAEVGRCPALRSLFRERWLRTGGHPGQWRRLADSGE</sequence>
<dbReference type="AlphaFoldDB" id="A0A7S3SH93"/>
<dbReference type="EMBL" id="HBIR01026914">
    <property type="protein sequence ID" value="CAE0554629.1"/>
    <property type="molecule type" value="Transcribed_RNA"/>
</dbReference>
<protein>
    <submittedName>
        <fullName evidence="1">Uncharacterized protein</fullName>
    </submittedName>
</protein>
<name>A0A7S3SH93_EMIHU</name>
<organism evidence="1">
    <name type="scientific">Emiliania huxleyi</name>
    <name type="common">Coccolithophore</name>
    <name type="synonym">Pontosphaera huxleyi</name>
    <dbReference type="NCBI Taxonomy" id="2903"/>
    <lineage>
        <taxon>Eukaryota</taxon>
        <taxon>Haptista</taxon>
        <taxon>Haptophyta</taxon>
        <taxon>Prymnesiophyceae</taxon>
        <taxon>Isochrysidales</taxon>
        <taxon>Noelaerhabdaceae</taxon>
        <taxon>Emiliania</taxon>
    </lineage>
</organism>
<reference evidence="1" key="1">
    <citation type="submission" date="2021-01" db="EMBL/GenBank/DDBJ databases">
        <authorList>
            <person name="Corre E."/>
            <person name="Pelletier E."/>
            <person name="Niang G."/>
            <person name="Scheremetjew M."/>
            <person name="Finn R."/>
            <person name="Kale V."/>
            <person name="Holt S."/>
            <person name="Cochrane G."/>
            <person name="Meng A."/>
            <person name="Brown T."/>
            <person name="Cohen L."/>
        </authorList>
    </citation>
    <scope>NUCLEOTIDE SEQUENCE</scope>
    <source>
        <strain evidence="1">379</strain>
    </source>
</reference>
<accession>A0A7S3SH93</accession>
<gene>
    <name evidence="1" type="ORF">EHUX00137_LOCUS20749</name>
</gene>
<proteinExistence type="predicted"/>
<evidence type="ECO:0000313" key="1">
    <source>
        <dbReference type="EMBL" id="CAE0554629.1"/>
    </source>
</evidence>